<feature type="transmembrane region" description="Helical" evidence="7">
    <location>
        <begin position="183"/>
        <end position="202"/>
    </location>
</feature>
<keyword evidence="3" id="KW-0547">Nucleotide-binding</keyword>
<dbReference type="InterPro" id="IPR039421">
    <property type="entry name" value="Type_1_exporter"/>
</dbReference>
<keyword evidence="6 7" id="KW-0472">Membrane</keyword>
<dbReference type="PROSITE" id="PS50893">
    <property type="entry name" value="ABC_TRANSPORTER_2"/>
    <property type="match status" value="1"/>
</dbReference>
<keyword evidence="10" id="KW-1185">Reference proteome</keyword>
<dbReference type="GO" id="GO:0005524">
    <property type="term" value="F:ATP binding"/>
    <property type="evidence" value="ECO:0007669"/>
    <property type="project" value="UniProtKB-KW"/>
</dbReference>
<dbReference type="Pfam" id="PF00005">
    <property type="entry name" value="ABC_tran"/>
    <property type="match status" value="1"/>
</dbReference>
<proteinExistence type="predicted"/>
<sequence>MEGNQHYLNLKHLQHFLGTVAYIDWSSVSNVSLPVGKSEKFWLLAFKKLGFIHTDCELAPPELRNAPLLFAVHHSHGPILIRTTAKMISLTSTHVLVLNTGEELKIRDTNDFFQQLESYQLLIDAFSWSKEVKAEALAEYINTPMKRFLSQFMKLNFAVSMMVSILFMSGMDTLKFIVPTQSAITYMNVGFLILAVITSFVFGKYLMQRAQSWIDSVSQERLMYLRLSMFWALPVDKQNDIAKLCRNAQHLANLKITYRQMLGSCFALIPLAISIFSRAPFALVVVPIILTVLAAILSIRNRETIAALSEQTQAQLIVSQQALNKFIQNVKPDLYYKRIDTAMAQYQQEHIDYLASDRELKQKIQSNLYHQHFFQGLALSVAMLVSAHLVSDDVTGFSLSISSAYMILYLVNTVFRSFPKIVIIFDLKTSIDKGIASMQQLMMPMCETIEPERLRLTALSIRFEQVKLPHDCHFKDCDSLTTEFFPHSIIDIRGASGAGKSTLIRCILGSEQAYSGEIRIAGVASHRLTEPERKSLFSYLGQESRLFIGSLKDNLMLFASENTSERELWNALDTVQLGDKAKQLPLGLDTPVMSAAASFSTGECQRILLAQLLFKSSKVLILDEALSGIPEQMELQILTELKSHYEYIIRVSHRVELQHIADEVIELSIGVTS</sequence>
<evidence type="ECO:0000256" key="3">
    <source>
        <dbReference type="ARBA" id="ARBA00022741"/>
    </source>
</evidence>
<feature type="transmembrane region" description="Helical" evidence="7">
    <location>
        <begin position="397"/>
        <end position="415"/>
    </location>
</feature>
<dbReference type="GO" id="GO:0016887">
    <property type="term" value="F:ATP hydrolysis activity"/>
    <property type="evidence" value="ECO:0007669"/>
    <property type="project" value="InterPro"/>
</dbReference>
<comment type="subcellular location">
    <subcellularLocation>
        <location evidence="1">Cell membrane</location>
        <topology evidence="1">Multi-pass membrane protein</topology>
    </subcellularLocation>
</comment>
<keyword evidence="2 7" id="KW-0812">Transmembrane</keyword>
<name>A0A3L8PX82_9GAMM</name>
<protein>
    <submittedName>
        <fullName evidence="9">ATP-binding cassette domain-containing protein</fullName>
    </submittedName>
</protein>
<dbReference type="Proteomes" id="UP000281474">
    <property type="component" value="Unassembled WGS sequence"/>
</dbReference>
<dbReference type="InterPro" id="IPR036640">
    <property type="entry name" value="ABC1_TM_sf"/>
</dbReference>
<feature type="domain" description="ABC transporter" evidence="8">
    <location>
        <begin position="461"/>
        <end position="673"/>
    </location>
</feature>
<dbReference type="SMART" id="SM00382">
    <property type="entry name" value="AAA"/>
    <property type="match status" value="1"/>
</dbReference>
<feature type="transmembrane region" description="Helical" evidence="7">
    <location>
        <begin position="256"/>
        <end position="275"/>
    </location>
</feature>
<evidence type="ECO:0000256" key="2">
    <source>
        <dbReference type="ARBA" id="ARBA00022692"/>
    </source>
</evidence>
<reference evidence="9 10" key="1">
    <citation type="submission" date="2018-09" db="EMBL/GenBank/DDBJ databases">
        <title>Phylogeny of the Shewanellaceae, and recommendation for two new genera, Pseudoshewanella and Parashewanella.</title>
        <authorList>
            <person name="Wang G."/>
        </authorList>
    </citation>
    <scope>NUCLEOTIDE SEQUENCE [LARGE SCALE GENOMIC DNA]</scope>
    <source>
        <strain evidence="9 10">C51</strain>
    </source>
</reference>
<feature type="transmembrane region" description="Helical" evidence="7">
    <location>
        <begin position="281"/>
        <end position="299"/>
    </location>
</feature>
<evidence type="ECO:0000256" key="6">
    <source>
        <dbReference type="ARBA" id="ARBA00023136"/>
    </source>
</evidence>
<dbReference type="InterPro" id="IPR003593">
    <property type="entry name" value="AAA+_ATPase"/>
</dbReference>
<dbReference type="SUPFAM" id="SSF90123">
    <property type="entry name" value="ABC transporter transmembrane region"/>
    <property type="match status" value="1"/>
</dbReference>
<accession>A0A3L8PX82</accession>
<dbReference type="InterPro" id="IPR003439">
    <property type="entry name" value="ABC_transporter-like_ATP-bd"/>
</dbReference>
<organism evidence="9 10">
    <name type="scientific">Parashewanella curva</name>
    <dbReference type="NCBI Taxonomy" id="2338552"/>
    <lineage>
        <taxon>Bacteria</taxon>
        <taxon>Pseudomonadati</taxon>
        <taxon>Pseudomonadota</taxon>
        <taxon>Gammaproteobacteria</taxon>
        <taxon>Alteromonadales</taxon>
        <taxon>Shewanellaceae</taxon>
        <taxon>Parashewanella</taxon>
    </lineage>
</organism>
<dbReference type="GO" id="GO:0005886">
    <property type="term" value="C:plasma membrane"/>
    <property type="evidence" value="ECO:0007669"/>
    <property type="project" value="UniProtKB-SubCell"/>
</dbReference>
<dbReference type="EMBL" id="QZEI01000045">
    <property type="protein sequence ID" value="RLV59058.1"/>
    <property type="molecule type" value="Genomic_DNA"/>
</dbReference>
<dbReference type="OrthoDB" id="6336411at2"/>
<evidence type="ECO:0000259" key="8">
    <source>
        <dbReference type="PROSITE" id="PS50893"/>
    </source>
</evidence>
<evidence type="ECO:0000313" key="9">
    <source>
        <dbReference type="EMBL" id="RLV59058.1"/>
    </source>
</evidence>
<dbReference type="GO" id="GO:0034040">
    <property type="term" value="F:ATPase-coupled lipid transmembrane transporter activity"/>
    <property type="evidence" value="ECO:0007669"/>
    <property type="project" value="TreeGrafter"/>
</dbReference>
<dbReference type="PANTHER" id="PTHR24221:SF632">
    <property type="entry name" value="ATP-DEPENDENT LIPID A-CORE FLIPPASE"/>
    <property type="match status" value="1"/>
</dbReference>
<dbReference type="PANTHER" id="PTHR24221">
    <property type="entry name" value="ATP-BINDING CASSETTE SUB-FAMILY B"/>
    <property type="match status" value="1"/>
</dbReference>
<feature type="transmembrane region" description="Helical" evidence="7">
    <location>
        <begin position="373"/>
        <end position="391"/>
    </location>
</feature>
<evidence type="ECO:0000256" key="7">
    <source>
        <dbReference type="SAM" id="Phobius"/>
    </source>
</evidence>
<dbReference type="SUPFAM" id="SSF52540">
    <property type="entry name" value="P-loop containing nucleoside triphosphate hydrolases"/>
    <property type="match status" value="1"/>
</dbReference>
<dbReference type="Gene3D" id="3.40.50.300">
    <property type="entry name" value="P-loop containing nucleotide triphosphate hydrolases"/>
    <property type="match status" value="1"/>
</dbReference>
<evidence type="ECO:0000256" key="5">
    <source>
        <dbReference type="ARBA" id="ARBA00022989"/>
    </source>
</evidence>
<evidence type="ECO:0000256" key="4">
    <source>
        <dbReference type="ARBA" id="ARBA00022840"/>
    </source>
</evidence>
<gene>
    <name evidence="9" type="ORF">D5018_13995</name>
</gene>
<evidence type="ECO:0000313" key="10">
    <source>
        <dbReference type="Proteomes" id="UP000281474"/>
    </source>
</evidence>
<evidence type="ECO:0000256" key="1">
    <source>
        <dbReference type="ARBA" id="ARBA00004651"/>
    </source>
</evidence>
<comment type="caution">
    <text evidence="9">The sequence shown here is derived from an EMBL/GenBank/DDBJ whole genome shotgun (WGS) entry which is preliminary data.</text>
</comment>
<keyword evidence="4 9" id="KW-0067">ATP-binding</keyword>
<feature type="transmembrane region" description="Helical" evidence="7">
    <location>
        <begin position="155"/>
        <end position="177"/>
    </location>
</feature>
<dbReference type="InterPro" id="IPR027417">
    <property type="entry name" value="P-loop_NTPase"/>
</dbReference>
<dbReference type="AlphaFoldDB" id="A0A3L8PX82"/>
<keyword evidence="5 7" id="KW-1133">Transmembrane helix</keyword>
<dbReference type="RefSeq" id="WP_121839620.1">
    <property type="nucleotide sequence ID" value="NZ_ML014794.1"/>
</dbReference>